<feature type="domain" description="HAMP" evidence="8">
    <location>
        <begin position="344"/>
        <end position="396"/>
    </location>
</feature>
<dbReference type="Gene3D" id="1.10.287.950">
    <property type="entry name" value="Methyl-accepting chemotaxis protein"/>
    <property type="match status" value="1"/>
</dbReference>
<keyword evidence="5" id="KW-0175">Coiled coil</keyword>
<accession>H3ZGG6</accession>
<dbReference type="PANTHER" id="PTHR32089">
    <property type="entry name" value="METHYL-ACCEPTING CHEMOTAXIS PROTEIN MCPB"/>
    <property type="match status" value="1"/>
</dbReference>
<evidence type="ECO:0000256" key="3">
    <source>
        <dbReference type="ARBA" id="ARBA00029447"/>
    </source>
</evidence>
<evidence type="ECO:0000259" key="8">
    <source>
        <dbReference type="PROSITE" id="PS50885"/>
    </source>
</evidence>
<evidence type="ECO:0000256" key="6">
    <source>
        <dbReference type="SAM" id="Phobius"/>
    </source>
</evidence>
<feature type="coiled-coil region" evidence="5">
    <location>
        <begin position="267"/>
        <end position="294"/>
    </location>
</feature>
<dbReference type="GO" id="GO:0006935">
    <property type="term" value="P:chemotaxis"/>
    <property type="evidence" value="ECO:0007669"/>
    <property type="project" value="UniProtKB-ARBA"/>
</dbReference>
<dbReference type="PROSITE" id="PS50111">
    <property type="entry name" value="CHEMOTAXIS_TRANSDUC_2"/>
    <property type="match status" value="1"/>
</dbReference>
<protein>
    <submittedName>
        <fullName evidence="9">Methyl-accepting chemotaxis sensory transducer</fullName>
    </submittedName>
</protein>
<dbReference type="InterPro" id="IPR004089">
    <property type="entry name" value="MCPsignal_dom"/>
</dbReference>
<dbReference type="RefSeq" id="WP_008951161.1">
    <property type="nucleotide sequence ID" value="NZ_AHTH01000040.1"/>
</dbReference>
<dbReference type="SMART" id="SM00304">
    <property type="entry name" value="HAMP"/>
    <property type="match status" value="1"/>
</dbReference>
<dbReference type="FunFam" id="1.10.287.950:FF:000001">
    <property type="entry name" value="Methyl-accepting chemotaxis sensory transducer"/>
    <property type="match status" value="1"/>
</dbReference>
<keyword evidence="10" id="KW-1185">Reference proteome</keyword>
<dbReference type="EMBL" id="AHTH01000040">
    <property type="protein sequence ID" value="EHR40323.1"/>
    <property type="molecule type" value="Genomic_DNA"/>
</dbReference>
<dbReference type="InterPro" id="IPR024478">
    <property type="entry name" value="HlyB_4HB_MCP"/>
</dbReference>
<reference evidence="9 10" key="1">
    <citation type="journal article" date="2012" name="J. Bacteriol.">
        <title>Genome Sequence of Extracellular-Protease-Producing Alishewanella jeotgali Isolated from Traditional Korean Fermented Seafood.</title>
        <authorList>
            <person name="Jung J."/>
            <person name="Chun J."/>
            <person name="Park W."/>
        </authorList>
    </citation>
    <scope>NUCLEOTIDE SEQUENCE [LARGE SCALE GENOMIC DNA]</scope>
    <source>
        <strain evidence="9 10">KCTC 22429</strain>
    </source>
</reference>
<feature type="domain" description="Methyl-accepting transducer" evidence="7">
    <location>
        <begin position="401"/>
        <end position="637"/>
    </location>
</feature>
<dbReference type="SMART" id="SM00283">
    <property type="entry name" value="MA"/>
    <property type="match status" value="1"/>
</dbReference>
<comment type="subcellular location">
    <subcellularLocation>
        <location evidence="1">Membrane</location>
    </subcellularLocation>
</comment>
<dbReference type="GO" id="GO:0007165">
    <property type="term" value="P:signal transduction"/>
    <property type="evidence" value="ECO:0007669"/>
    <property type="project" value="UniProtKB-KW"/>
</dbReference>
<dbReference type="PATRIC" id="fig|1129374.4.peg.2465"/>
<sequence>MKLTVAHKVIIGFGFITLLLLIASVSALSSFRSVTTANTQMNELAVPAQQQSNQAQILLLQLARLTASGFTAEQQADIERYQQNFNQQQQAFNQLLGQFQQLNLGGELQQSLNSATEHANRYTEASSTMFGARLSSLRLQQQLSTELARLETLLDEAGAALIELSELELPRNRQTAEIIAGTAGRLDGQLVGLVNTLRETAAYSEYSQLERNQDNVSFALSDMQVNVDYLAQLAESINTDGLWQNFAMHWQELNDALGAEPNLLTLKQQQLSALQQARNALNTAEQQVGLALELLDQVVNAAGLRFSTLQQQTSGALSSGSTRTWFMMLVLVVLAATTAYFTISAMLKPLAGINHVLGYIAQGDLTRKLHIEQQDEFGALSEKVNSLINALSGLLTNIQQNATALSSTAQRSTTAVGEINQSLHAQQQQIGSVNQITEQLAENTQAVAIHAADAGEAMQQALQQSQQISQLAGANNQRINKLAQQLVSTSQIMNKVDDQSTNIGSILTTISAIAEQTNLLALNAAIEAARAGEQGRGFAVVADEVRSLAGRTQQATSEIRQMIEHLQQQSQQAVAAVLTGKQEAEQCVTTMTELVASLTAVTEAISATLRISSAVNQASQSQQQLGQAINDRMHEIVGLAQQSATQAEQTMSESQEVARLAQQLTEGAARFKI</sequence>
<keyword evidence="2 4" id="KW-0807">Transducer</keyword>
<evidence type="ECO:0000256" key="4">
    <source>
        <dbReference type="PROSITE-ProRule" id="PRU00284"/>
    </source>
</evidence>
<dbReference type="SUPFAM" id="SSF58104">
    <property type="entry name" value="Methyl-accepting chemotaxis protein (MCP) signaling domain"/>
    <property type="match status" value="1"/>
</dbReference>
<evidence type="ECO:0000256" key="5">
    <source>
        <dbReference type="SAM" id="Coils"/>
    </source>
</evidence>
<dbReference type="InterPro" id="IPR003660">
    <property type="entry name" value="HAMP_dom"/>
</dbReference>
<dbReference type="STRING" id="1129374.AJE_12428"/>
<comment type="caution">
    <text evidence="9">The sequence shown here is derived from an EMBL/GenBank/DDBJ whole genome shotgun (WGS) entry which is preliminary data.</text>
</comment>
<dbReference type="CDD" id="cd06225">
    <property type="entry name" value="HAMP"/>
    <property type="match status" value="1"/>
</dbReference>
<organism evidence="9 10">
    <name type="scientific">Alishewanella jeotgali KCTC 22429</name>
    <dbReference type="NCBI Taxonomy" id="1129374"/>
    <lineage>
        <taxon>Bacteria</taxon>
        <taxon>Pseudomonadati</taxon>
        <taxon>Pseudomonadota</taxon>
        <taxon>Gammaproteobacteria</taxon>
        <taxon>Alteromonadales</taxon>
        <taxon>Alteromonadaceae</taxon>
        <taxon>Alishewanella</taxon>
    </lineage>
</organism>
<name>H3ZGG6_9ALTE</name>
<gene>
    <name evidence="9" type="ORF">AJE_12428</name>
</gene>
<evidence type="ECO:0000313" key="10">
    <source>
        <dbReference type="Proteomes" id="UP000012046"/>
    </source>
</evidence>
<dbReference type="PANTHER" id="PTHR32089:SF70">
    <property type="entry name" value="ENERGY TAXIS MODULATING METHYL ACCEPTING SENSORY TRANSDUCER"/>
    <property type="match status" value="1"/>
</dbReference>
<feature type="coiled-coil region" evidence="5">
    <location>
        <begin position="71"/>
        <end position="98"/>
    </location>
</feature>
<keyword evidence="6" id="KW-1133">Transmembrane helix</keyword>
<feature type="coiled-coil region" evidence="5">
    <location>
        <begin position="140"/>
        <end position="167"/>
    </location>
</feature>
<dbReference type="eggNOG" id="COG0840">
    <property type="taxonomic scope" value="Bacteria"/>
</dbReference>
<proteinExistence type="inferred from homology"/>
<evidence type="ECO:0000259" key="7">
    <source>
        <dbReference type="PROSITE" id="PS50111"/>
    </source>
</evidence>
<dbReference type="Pfam" id="PF00015">
    <property type="entry name" value="MCPsignal"/>
    <property type="match status" value="1"/>
</dbReference>
<feature type="transmembrane region" description="Helical" evidence="6">
    <location>
        <begin position="325"/>
        <end position="347"/>
    </location>
</feature>
<dbReference type="AlphaFoldDB" id="H3ZGG6"/>
<comment type="similarity">
    <text evidence="3">Belongs to the methyl-accepting chemotaxis (MCP) protein family.</text>
</comment>
<evidence type="ECO:0000256" key="2">
    <source>
        <dbReference type="ARBA" id="ARBA00023224"/>
    </source>
</evidence>
<dbReference type="Pfam" id="PF12729">
    <property type="entry name" value="4HB_MCP_1"/>
    <property type="match status" value="1"/>
</dbReference>
<keyword evidence="6" id="KW-0812">Transmembrane</keyword>
<dbReference type="Proteomes" id="UP000012046">
    <property type="component" value="Unassembled WGS sequence"/>
</dbReference>
<dbReference type="PROSITE" id="PS50885">
    <property type="entry name" value="HAMP"/>
    <property type="match status" value="1"/>
</dbReference>
<evidence type="ECO:0000256" key="1">
    <source>
        <dbReference type="ARBA" id="ARBA00004370"/>
    </source>
</evidence>
<keyword evidence="6" id="KW-0472">Membrane</keyword>
<dbReference type="GO" id="GO:0016020">
    <property type="term" value="C:membrane"/>
    <property type="evidence" value="ECO:0007669"/>
    <property type="project" value="UniProtKB-SubCell"/>
</dbReference>
<evidence type="ECO:0000313" key="9">
    <source>
        <dbReference type="EMBL" id="EHR40323.1"/>
    </source>
</evidence>